<protein>
    <recommendedName>
        <fullName evidence="6">Nuclear transcription factor Y subunit</fullName>
    </recommendedName>
</protein>
<dbReference type="Proteomes" id="UP000652761">
    <property type="component" value="Unassembled WGS sequence"/>
</dbReference>
<comment type="subcellular location">
    <subcellularLocation>
        <location evidence="1 6">Nucleus</location>
    </subcellularLocation>
</comment>
<keyword evidence="2 6" id="KW-0805">Transcription regulation</keyword>
<feature type="region of interest" description="Disordered" evidence="7">
    <location>
        <begin position="94"/>
        <end position="117"/>
    </location>
</feature>
<keyword evidence="9" id="KW-1185">Reference proteome</keyword>
<feature type="region of interest" description="Disordered" evidence="7">
    <location>
        <begin position="483"/>
        <end position="502"/>
    </location>
</feature>
<sequence length="502" mass="53934">LLSSPLSTQPTPRGGCGGGYVGGPCWRVSWRRLRKQGKLPTAANPGGGAVGATRTGDAPLPLQPRGLRGRLLRRRQAQQGRSCAVAGGLAGGDPSCGGSGSNQGSPPSCGGDGTNRGSPLRRRFFRHPAATAAAGSCVRWSSLSRGLGHPCRLDLPTSARWINVSLLGRPRGVPLFDLWTLRDRTRRLGPDRRLRWTSSLLCLHLMTVHCWVHPLLGGRIECPSRALTIEGADSEETTPVVQHVSYETRDDMAAEFQAKGSRRAQAPLACALAALAAPWGAFSPLRKARCFKAAEEAPWSLSDAYPLSAPSLDMFIGKDDCDGKCDEASKKSAPSLGTTNILPSQQVDYPHSVTYLPYNYFDSYYGGVMAAYGPHAMPYLHESRHLHAMRRVRGSGGRFLNTKGLQEQQPQERSTGVVTADGMNIYGSSSFQFDGGCLSESDVLQSDKLKIGSSGSTCSDITSINDAHMYQVPDTVGFPTGYHSHIGGDLPQNKANKEPHIR</sequence>
<evidence type="ECO:0000256" key="1">
    <source>
        <dbReference type="ARBA" id="ARBA00004123"/>
    </source>
</evidence>
<dbReference type="PROSITE" id="PS51152">
    <property type="entry name" value="NFYA_HAP2_2"/>
    <property type="match status" value="1"/>
</dbReference>
<proteinExistence type="inferred from homology"/>
<evidence type="ECO:0000256" key="5">
    <source>
        <dbReference type="ARBA" id="ARBA00023242"/>
    </source>
</evidence>
<evidence type="ECO:0000313" key="8">
    <source>
        <dbReference type="EMBL" id="MQL74965.1"/>
    </source>
</evidence>
<keyword evidence="5 6" id="KW-0539">Nucleus</keyword>
<dbReference type="OrthoDB" id="1097733at2759"/>
<comment type="similarity">
    <text evidence="6">Belongs to the NFYA/HAP2 subunit family.</text>
</comment>
<dbReference type="GO" id="GO:0003677">
    <property type="term" value="F:DNA binding"/>
    <property type="evidence" value="ECO:0007669"/>
    <property type="project" value="UniProtKB-KW"/>
</dbReference>
<dbReference type="SMART" id="SM00521">
    <property type="entry name" value="CBF"/>
    <property type="match status" value="1"/>
</dbReference>
<keyword evidence="4 6" id="KW-0804">Transcription</keyword>
<keyword evidence="3 6" id="KW-0238">DNA-binding</keyword>
<dbReference type="Gene3D" id="6.10.250.2430">
    <property type="match status" value="1"/>
</dbReference>
<evidence type="ECO:0000256" key="6">
    <source>
        <dbReference type="RuleBase" id="RU367155"/>
    </source>
</evidence>
<organism evidence="8 9">
    <name type="scientific">Colocasia esculenta</name>
    <name type="common">Wild taro</name>
    <name type="synonym">Arum esculentum</name>
    <dbReference type="NCBI Taxonomy" id="4460"/>
    <lineage>
        <taxon>Eukaryota</taxon>
        <taxon>Viridiplantae</taxon>
        <taxon>Streptophyta</taxon>
        <taxon>Embryophyta</taxon>
        <taxon>Tracheophyta</taxon>
        <taxon>Spermatophyta</taxon>
        <taxon>Magnoliopsida</taxon>
        <taxon>Liliopsida</taxon>
        <taxon>Araceae</taxon>
        <taxon>Aroideae</taxon>
        <taxon>Colocasieae</taxon>
        <taxon>Colocasia</taxon>
    </lineage>
</organism>
<evidence type="ECO:0000256" key="4">
    <source>
        <dbReference type="ARBA" id="ARBA00023163"/>
    </source>
</evidence>
<evidence type="ECO:0000256" key="2">
    <source>
        <dbReference type="ARBA" id="ARBA00023015"/>
    </source>
</evidence>
<reference evidence="8" key="1">
    <citation type="submission" date="2017-07" db="EMBL/GenBank/DDBJ databases">
        <title>Taro Niue Genome Assembly and Annotation.</title>
        <authorList>
            <person name="Atibalentja N."/>
            <person name="Keating K."/>
            <person name="Fields C.J."/>
        </authorList>
    </citation>
    <scope>NUCLEOTIDE SEQUENCE</scope>
    <source>
        <strain evidence="8">Niue_2</strain>
        <tissue evidence="8">Leaf</tissue>
    </source>
</reference>
<gene>
    <name evidence="8" type="ORF">Taro_007335</name>
</gene>
<dbReference type="Pfam" id="PF02045">
    <property type="entry name" value="CBFB_NFYA"/>
    <property type="match status" value="1"/>
</dbReference>
<comment type="subunit">
    <text evidence="6">Heterotrimer.</text>
</comment>
<feature type="non-terminal residue" evidence="8">
    <location>
        <position position="502"/>
    </location>
</feature>
<comment type="caution">
    <text evidence="8">The sequence shown here is derived from an EMBL/GenBank/DDBJ whole genome shotgun (WGS) entry which is preliminary data.</text>
</comment>
<evidence type="ECO:0000313" key="9">
    <source>
        <dbReference type="Proteomes" id="UP000652761"/>
    </source>
</evidence>
<dbReference type="GO" id="GO:0005634">
    <property type="term" value="C:nucleus"/>
    <property type="evidence" value="ECO:0007669"/>
    <property type="project" value="UniProtKB-SubCell"/>
</dbReference>
<evidence type="ECO:0000256" key="3">
    <source>
        <dbReference type="ARBA" id="ARBA00023125"/>
    </source>
</evidence>
<dbReference type="EMBL" id="NMUH01000229">
    <property type="protein sequence ID" value="MQL74965.1"/>
    <property type="molecule type" value="Genomic_DNA"/>
</dbReference>
<evidence type="ECO:0000256" key="7">
    <source>
        <dbReference type="SAM" id="MobiDB-lite"/>
    </source>
</evidence>
<dbReference type="InterPro" id="IPR001289">
    <property type="entry name" value="NFYA"/>
</dbReference>
<dbReference type="GO" id="GO:0003700">
    <property type="term" value="F:DNA-binding transcription factor activity"/>
    <property type="evidence" value="ECO:0007669"/>
    <property type="project" value="UniProtKB-UniRule"/>
</dbReference>
<accession>A0A843TV54</accession>
<comment type="function">
    <text evidence="6">Component of the sequence-specific heterotrimeric transcription factor (NF-Y) which specifically recognizes a 5'-CCAAT-3' box motif found in the promoters of its target genes.</text>
</comment>
<feature type="region of interest" description="Disordered" evidence="7">
    <location>
        <begin position="38"/>
        <end position="65"/>
    </location>
</feature>
<name>A0A843TV54_COLES</name>
<dbReference type="PANTHER" id="PTHR12632">
    <property type="entry name" value="TRANSCRIPTION FACTOR NF-Y ALPHA-RELATED"/>
    <property type="match status" value="1"/>
</dbReference>
<dbReference type="AlphaFoldDB" id="A0A843TV54"/>